<dbReference type="PANTHER" id="PTHR22803">
    <property type="entry name" value="MANNOSE, PHOSPHOLIPASE, LECTIN RECEPTOR RELATED"/>
    <property type="match status" value="1"/>
</dbReference>
<evidence type="ECO:0000259" key="1">
    <source>
        <dbReference type="PROSITE" id="PS50041"/>
    </source>
</evidence>
<dbReference type="InterPro" id="IPR016186">
    <property type="entry name" value="C-type_lectin-like/link_sf"/>
</dbReference>
<dbReference type="SUPFAM" id="SSF56436">
    <property type="entry name" value="C-type lectin-like"/>
    <property type="match status" value="1"/>
</dbReference>
<evidence type="ECO:0000313" key="3">
    <source>
        <dbReference type="Proteomes" id="UP000678393"/>
    </source>
</evidence>
<dbReference type="SMART" id="SM00034">
    <property type="entry name" value="CLECT"/>
    <property type="match status" value="1"/>
</dbReference>
<dbReference type="OrthoDB" id="6054849at2759"/>
<accession>A0A8S3YRB9</accession>
<dbReference type="EMBL" id="CAJHNH020000461">
    <property type="protein sequence ID" value="CAG5117841.1"/>
    <property type="molecule type" value="Genomic_DNA"/>
</dbReference>
<gene>
    <name evidence="2" type="ORF">CUNI_LOCUS3399</name>
</gene>
<evidence type="ECO:0000313" key="2">
    <source>
        <dbReference type="EMBL" id="CAG5117841.1"/>
    </source>
</evidence>
<dbReference type="PROSITE" id="PS50041">
    <property type="entry name" value="C_TYPE_LECTIN_2"/>
    <property type="match status" value="1"/>
</dbReference>
<protein>
    <recommendedName>
        <fullName evidence="1">C-type lectin domain-containing protein</fullName>
    </recommendedName>
</protein>
<comment type="caution">
    <text evidence="2">The sequence shown here is derived from an EMBL/GenBank/DDBJ whole genome shotgun (WGS) entry which is preliminary data.</text>
</comment>
<dbReference type="InterPro" id="IPR050111">
    <property type="entry name" value="C-type_lectin/snaclec_domain"/>
</dbReference>
<name>A0A8S3YRB9_9EUPU</name>
<dbReference type="AlphaFoldDB" id="A0A8S3YRB9"/>
<dbReference type="Gene3D" id="3.10.100.10">
    <property type="entry name" value="Mannose-Binding Protein A, subunit A"/>
    <property type="match status" value="1"/>
</dbReference>
<reference evidence="2" key="1">
    <citation type="submission" date="2021-04" db="EMBL/GenBank/DDBJ databases">
        <authorList>
            <consortium name="Molecular Ecology Group"/>
        </authorList>
    </citation>
    <scope>NUCLEOTIDE SEQUENCE</scope>
</reference>
<organism evidence="2 3">
    <name type="scientific">Candidula unifasciata</name>
    <dbReference type="NCBI Taxonomy" id="100452"/>
    <lineage>
        <taxon>Eukaryota</taxon>
        <taxon>Metazoa</taxon>
        <taxon>Spiralia</taxon>
        <taxon>Lophotrochozoa</taxon>
        <taxon>Mollusca</taxon>
        <taxon>Gastropoda</taxon>
        <taxon>Heterobranchia</taxon>
        <taxon>Euthyneura</taxon>
        <taxon>Panpulmonata</taxon>
        <taxon>Eupulmonata</taxon>
        <taxon>Stylommatophora</taxon>
        <taxon>Helicina</taxon>
        <taxon>Helicoidea</taxon>
        <taxon>Geomitridae</taxon>
        <taxon>Candidula</taxon>
    </lineage>
</organism>
<dbReference type="Proteomes" id="UP000678393">
    <property type="component" value="Unassembled WGS sequence"/>
</dbReference>
<keyword evidence="3" id="KW-1185">Reference proteome</keyword>
<dbReference type="CDD" id="cd00037">
    <property type="entry name" value="CLECT"/>
    <property type="match status" value="1"/>
</dbReference>
<proteinExistence type="predicted"/>
<dbReference type="Pfam" id="PF00059">
    <property type="entry name" value="Lectin_C"/>
    <property type="match status" value="1"/>
</dbReference>
<dbReference type="InterPro" id="IPR016187">
    <property type="entry name" value="CTDL_fold"/>
</dbReference>
<feature type="domain" description="C-type lectin" evidence="1">
    <location>
        <begin position="50"/>
        <end position="170"/>
    </location>
</feature>
<sequence>MPETVLSCGVIPLCKQAVAQTTYWSRICIPLACTSAELQAYGCDQGWTDYNDYCYRVLVGQVTADTARDQCRSFGGSLSSVWSPEEKSFIISHWQYPNSETDFLWIGLRGSSTNGWVYDDNSAVKIKHGGNHSERFCSCFYSMVFPGLPAATSHKCVALRNSGSLAFLDCTLTANAFVCKKALPKVFITTSLLNRTGPVAVSPVGHAQLFERMFPTALTALPGDNMRLAEVAVASEVGCAFRCFSVSGCQVFQVSCQSSHNCESLQCVLFSDFSQ</sequence>
<dbReference type="InterPro" id="IPR001304">
    <property type="entry name" value="C-type_lectin-like"/>
</dbReference>